<dbReference type="PANTHER" id="PTHR24023:SF1082">
    <property type="entry name" value="COLLAGEN TRIPLE HELIX REPEAT"/>
    <property type="match status" value="1"/>
</dbReference>
<keyword evidence="2" id="KW-0964">Secreted</keyword>
<sequence>MTVTHPHPHSAPDAFKSRRDAARSYYGNQFDLQLHSNAQGIGWALRYTSLAGIKGQKGEPGLSCAGFVLPGSCSEHRGQRGQKGETGDVGVATGQPIHWGRGTPTPKGSKGEKGERGLPGFKGEQGKEGTPGSICVAGPKGLKGASGAVGQEGKPGLPGPPGQPGTAIPGPPVSTILTRKMQHSQH</sequence>
<keyword evidence="2" id="KW-0272">Extracellular matrix</keyword>
<dbReference type="InterPro" id="IPR050149">
    <property type="entry name" value="Collagen_superfamily"/>
</dbReference>
<dbReference type="OrthoDB" id="10069885at2759"/>
<dbReference type="PANTHER" id="PTHR24023">
    <property type="entry name" value="COLLAGEN ALPHA"/>
    <property type="match status" value="1"/>
</dbReference>
<dbReference type="EMBL" id="JAERUA010000009">
    <property type="protein sequence ID" value="KAI1894994.1"/>
    <property type="molecule type" value="Genomic_DNA"/>
</dbReference>
<dbReference type="Proteomes" id="UP000829720">
    <property type="component" value="Unassembled WGS sequence"/>
</dbReference>
<dbReference type="GO" id="GO:0031012">
    <property type="term" value="C:extracellular matrix"/>
    <property type="evidence" value="ECO:0007669"/>
    <property type="project" value="TreeGrafter"/>
</dbReference>
<evidence type="ECO:0000256" key="1">
    <source>
        <dbReference type="ARBA" id="ARBA00004498"/>
    </source>
</evidence>
<proteinExistence type="predicted"/>
<comment type="caution">
    <text evidence="4">The sequence shown here is derived from an EMBL/GenBank/DDBJ whole genome shotgun (WGS) entry which is preliminary data.</text>
</comment>
<feature type="region of interest" description="Disordered" evidence="3">
    <location>
        <begin position="76"/>
        <end position="186"/>
    </location>
</feature>
<evidence type="ECO:0000313" key="4">
    <source>
        <dbReference type="EMBL" id="KAI1894994.1"/>
    </source>
</evidence>
<name>A0A8T3DGM5_9TELE</name>
<accession>A0A8T3DGM5</accession>
<organism evidence="4 5">
    <name type="scientific">Albula goreensis</name>
    <dbReference type="NCBI Taxonomy" id="1534307"/>
    <lineage>
        <taxon>Eukaryota</taxon>
        <taxon>Metazoa</taxon>
        <taxon>Chordata</taxon>
        <taxon>Craniata</taxon>
        <taxon>Vertebrata</taxon>
        <taxon>Euteleostomi</taxon>
        <taxon>Actinopterygii</taxon>
        <taxon>Neopterygii</taxon>
        <taxon>Teleostei</taxon>
        <taxon>Albuliformes</taxon>
        <taxon>Albulidae</taxon>
        <taxon>Albula</taxon>
    </lineage>
</organism>
<evidence type="ECO:0000256" key="3">
    <source>
        <dbReference type="SAM" id="MobiDB-lite"/>
    </source>
</evidence>
<protein>
    <submittedName>
        <fullName evidence="4">Uncharacterized protein</fullName>
    </submittedName>
</protein>
<dbReference type="AlphaFoldDB" id="A0A8T3DGM5"/>
<gene>
    <name evidence="4" type="ORF">AGOR_G00101410</name>
</gene>
<feature type="compositionally biased region" description="Basic and acidic residues" evidence="3">
    <location>
        <begin position="76"/>
        <end position="86"/>
    </location>
</feature>
<reference evidence="4" key="1">
    <citation type="submission" date="2021-01" db="EMBL/GenBank/DDBJ databases">
        <authorList>
            <person name="Zahm M."/>
            <person name="Roques C."/>
            <person name="Cabau C."/>
            <person name="Klopp C."/>
            <person name="Donnadieu C."/>
            <person name="Jouanno E."/>
            <person name="Lampietro C."/>
            <person name="Louis A."/>
            <person name="Herpin A."/>
            <person name="Echchiki A."/>
            <person name="Berthelot C."/>
            <person name="Parey E."/>
            <person name="Roest-Crollius H."/>
            <person name="Braasch I."/>
            <person name="Postlethwait J."/>
            <person name="Bobe J."/>
            <person name="Montfort J."/>
            <person name="Bouchez O."/>
            <person name="Begum T."/>
            <person name="Mejri S."/>
            <person name="Adams A."/>
            <person name="Chen W.-J."/>
            <person name="Guiguen Y."/>
        </authorList>
    </citation>
    <scope>NUCLEOTIDE SEQUENCE</scope>
    <source>
        <tissue evidence="4">Blood</tissue>
    </source>
</reference>
<evidence type="ECO:0000256" key="2">
    <source>
        <dbReference type="ARBA" id="ARBA00022530"/>
    </source>
</evidence>
<comment type="subcellular location">
    <subcellularLocation>
        <location evidence="1">Secreted</location>
        <location evidence="1">Extracellular space</location>
        <location evidence="1">Extracellular matrix</location>
    </subcellularLocation>
</comment>
<dbReference type="GO" id="GO:0005615">
    <property type="term" value="C:extracellular space"/>
    <property type="evidence" value="ECO:0007669"/>
    <property type="project" value="TreeGrafter"/>
</dbReference>
<evidence type="ECO:0000313" key="5">
    <source>
        <dbReference type="Proteomes" id="UP000829720"/>
    </source>
</evidence>
<keyword evidence="5" id="KW-1185">Reference proteome</keyword>